<evidence type="ECO:0000256" key="1">
    <source>
        <dbReference type="SAM" id="Phobius"/>
    </source>
</evidence>
<feature type="transmembrane region" description="Helical" evidence="1">
    <location>
        <begin position="47"/>
        <end position="68"/>
    </location>
</feature>
<feature type="non-terminal residue" evidence="2">
    <location>
        <position position="1"/>
    </location>
</feature>
<keyword evidence="3" id="KW-1185">Reference proteome</keyword>
<comment type="caution">
    <text evidence="2">The sequence shown here is derived from an EMBL/GenBank/DDBJ whole genome shotgun (WGS) entry which is preliminary data.</text>
</comment>
<name>A0A3L8P8G9_9ACTN</name>
<dbReference type="AlphaFoldDB" id="A0A3L8P8G9"/>
<protein>
    <submittedName>
        <fullName evidence="2">Conjugal transfer protein TrbL</fullName>
    </submittedName>
</protein>
<evidence type="ECO:0000313" key="2">
    <source>
        <dbReference type="EMBL" id="RLV51347.1"/>
    </source>
</evidence>
<proteinExistence type="predicted"/>
<dbReference type="EMBL" id="RDBF01000275">
    <property type="protein sequence ID" value="RLV51347.1"/>
    <property type="molecule type" value="Genomic_DNA"/>
</dbReference>
<keyword evidence="1" id="KW-0472">Membrane</keyword>
<dbReference type="Proteomes" id="UP000282515">
    <property type="component" value="Unassembled WGS sequence"/>
</dbReference>
<gene>
    <name evidence="2" type="ORF">D9V41_17320</name>
</gene>
<organism evidence="2 3">
    <name type="scientific">Aeromicrobium phragmitis</name>
    <dbReference type="NCBI Taxonomy" id="2478914"/>
    <lineage>
        <taxon>Bacteria</taxon>
        <taxon>Bacillati</taxon>
        <taxon>Actinomycetota</taxon>
        <taxon>Actinomycetes</taxon>
        <taxon>Propionibacteriales</taxon>
        <taxon>Nocardioidaceae</taxon>
        <taxon>Aeromicrobium</taxon>
    </lineage>
</organism>
<accession>A0A3L8P8G9</accession>
<feature type="non-terminal residue" evidence="2">
    <location>
        <position position="100"/>
    </location>
</feature>
<keyword evidence="1" id="KW-0812">Transmembrane</keyword>
<sequence>TATLLEIVDQLCIGIIQATGTTLEEMGGKIAALIAGLTTIQITAPGAAAIIIIFLAFLAITAAAIVWFSLLVRKALILILVVLGPIALAGAGWDVTRGWF</sequence>
<keyword evidence="1" id="KW-1133">Transmembrane helix</keyword>
<evidence type="ECO:0000313" key="3">
    <source>
        <dbReference type="Proteomes" id="UP000282515"/>
    </source>
</evidence>
<feature type="transmembrane region" description="Helical" evidence="1">
    <location>
        <begin position="75"/>
        <end position="93"/>
    </location>
</feature>
<reference evidence="2 3" key="1">
    <citation type="submission" date="2018-10" db="EMBL/GenBank/DDBJ databases">
        <title>Aeromicrobium sp. 9W16Y-2 whole genome shotgun sequence.</title>
        <authorList>
            <person name="Li F."/>
        </authorList>
    </citation>
    <scope>NUCLEOTIDE SEQUENCE [LARGE SCALE GENOMIC DNA]</scope>
    <source>
        <strain evidence="2 3">9W16Y-2</strain>
    </source>
</reference>